<evidence type="ECO:0000313" key="1">
    <source>
        <dbReference type="EMBL" id="KAG5181959.1"/>
    </source>
</evidence>
<evidence type="ECO:0000313" key="2">
    <source>
        <dbReference type="Proteomes" id="UP000664859"/>
    </source>
</evidence>
<dbReference type="EMBL" id="JAFCMP010000279">
    <property type="protein sequence ID" value="KAG5181959.1"/>
    <property type="molecule type" value="Genomic_DNA"/>
</dbReference>
<keyword evidence="2" id="KW-1185">Reference proteome</keyword>
<comment type="caution">
    <text evidence="1">The sequence shown here is derived from an EMBL/GenBank/DDBJ whole genome shotgun (WGS) entry which is preliminary data.</text>
</comment>
<name>A0A836CDS5_9STRA</name>
<reference evidence="1" key="1">
    <citation type="submission" date="2021-02" db="EMBL/GenBank/DDBJ databases">
        <title>First Annotated Genome of the Yellow-green Alga Tribonema minus.</title>
        <authorList>
            <person name="Mahan K.M."/>
        </authorList>
    </citation>
    <scope>NUCLEOTIDE SEQUENCE</scope>
    <source>
        <strain evidence="1">UTEX B ZZ1240</strain>
    </source>
</reference>
<organism evidence="1 2">
    <name type="scientific">Tribonema minus</name>
    <dbReference type="NCBI Taxonomy" id="303371"/>
    <lineage>
        <taxon>Eukaryota</taxon>
        <taxon>Sar</taxon>
        <taxon>Stramenopiles</taxon>
        <taxon>Ochrophyta</taxon>
        <taxon>PX clade</taxon>
        <taxon>Xanthophyceae</taxon>
        <taxon>Tribonematales</taxon>
        <taxon>Tribonemataceae</taxon>
        <taxon>Tribonema</taxon>
    </lineage>
</organism>
<gene>
    <name evidence="1" type="ORF">JKP88DRAFT_263431</name>
</gene>
<protein>
    <submittedName>
        <fullName evidence="1">Uncharacterized protein</fullName>
    </submittedName>
</protein>
<sequence length="686" mass="76199">MRMNAMHALLDKVALVKDAGQYRAGSEPYKLLETKEIEDKIRLFWRECRYPENYLQGRQEAVADLRERDKLNNFWNVHMRTVEKGVRNPYHAGDLIVVLQAVPQKRALDKYVMSMGMVGRDAEGVMHIEGVDALNPVNTPRKPLVLQEEAGMDRLRVWRPAGYEWAIYHRDANLLSQTAMTEIVQVAPAWAQTKGRFPRHHKMGDFVTVSAEERLLLVPTHTLTPLVLPKGAQVRFALAAGDKWTHFGTVVEDFVAASEKLFVNHLDAVNPYVWVRDNDGGRTWQVPVSELDLRGDPWWSRPALPVAPFKGEGWNLWPGPTLAWLVENEEDTSVALSIKPARLRWGIPNYARKTGRTMTIEHVPFLKIYTNHRHWIDLPGLLPPALKVLIDKLGYFFDSPLGLLPLTLKELTLGSDFRQPLGTLPDGLELLDLSECHEFNEVLGRLPPALKLSMGRTDDGKSGSDSPTSLKHENFNGRMKFSASTNRGHCATDRESFYLHKFSMIFTGRDGMCSALSLVSMVSAALMLDLASARLRKAVVLPVYWYLSKWAALVPHGSKATLRRRGAMMSCVRVVSGSLWCRSCRCSSCTLLEACSASAKVATASSATTKPLWVLLVHGLSLAVPSQRLQCECYTADAAWCPDNALVAACSVSAKVASASSATTKPLGLPIVCALGLAVPSVHHLT</sequence>
<dbReference type="Proteomes" id="UP000664859">
    <property type="component" value="Unassembled WGS sequence"/>
</dbReference>
<accession>A0A836CDS5</accession>
<proteinExistence type="predicted"/>
<dbReference type="AlphaFoldDB" id="A0A836CDS5"/>